<name>A0A1I3H223_9RHOB</name>
<evidence type="ECO:0000313" key="8">
    <source>
        <dbReference type="EMBL" id="SFI29805.1"/>
    </source>
</evidence>
<dbReference type="InterPro" id="IPR007115">
    <property type="entry name" value="6-PTP_synth/QueD"/>
</dbReference>
<dbReference type="Pfam" id="PF01242">
    <property type="entry name" value="PTPS"/>
    <property type="match status" value="1"/>
</dbReference>
<protein>
    <recommendedName>
        <fullName evidence="5">6-carboxy-5,6,7,8-tetrahydropterin synthase</fullName>
        <ecNumber evidence="4">4.1.2.50</ecNumber>
    </recommendedName>
    <alternativeName>
        <fullName evidence="6">Queuosine biosynthesis protein QueD</fullName>
    </alternativeName>
</protein>
<dbReference type="AlphaFoldDB" id="A0A1I3H223"/>
<evidence type="ECO:0000313" key="9">
    <source>
        <dbReference type="Proteomes" id="UP000199377"/>
    </source>
</evidence>
<dbReference type="RefSeq" id="WP_092860271.1">
    <property type="nucleotide sequence ID" value="NZ_FOQH01000005.1"/>
</dbReference>
<dbReference type="STRING" id="1114924.SAMN05216258_105466"/>
<gene>
    <name evidence="8" type="ORF">SAMN05216258_105466</name>
</gene>
<dbReference type="Proteomes" id="UP000199377">
    <property type="component" value="Unassembled WGS sequence"/>
</dbReference>
<comment type="catalytic activity">
    <reaction evidence="7">
        <text>7,8-dihydroneopterin 3'-triphosphate + H2O = 6-carboxy-5,6,7,8-tetrahydropterin + triphosphate + acetaldehyde + 2 H(+)</text>
        <dbReference type="Rhea" id="RHEA:27966"/>
        <dbReference type="ChEBI" id="CHEBI:15343"/>
        <dbReference type="ChEBI" id="CHEBI:15377"/>
        <dbReference type="ChEBI" id="CHEBI:15378"/>
        <dbReference type="ChEBI" id="CHEBI:18036"/>
        <dbReference type="ChEBI" id="CHEBI:58462"/>
        <dbReference type="ChEBI" id="CHEBI:61032"/>
        <dbReference type="EC" id="4.1.2.50"/>
    </reaction>
</comment>
<dbReference type="Gene3D" id="3.30.479.10">
    <property type="entry name" value="6-pyruvoyl tetrahydropterin synthase/QueD"/>
    <property type="match status" value="1"/>
</dbReference>
<evidence type="ECO:0000256" key="3">
    <source>
        <dbReference type="ARBA" id="ARBA00008900"/>
    </source>
</evidence>
<comment type="pathway">
    <text evidence="2">Purine metabolism; 7-cyano-7-deazaguanine biosynthesis.</text>
</comment>
<dbReference type="EMBL" id="FOQH01000005">
    <property type="protein sequence ID" value="SFI29805.1"/>
    <property type="molecule type" value="Genomic_DNA"/>
</dbReference>
<accession>A0A1I3H223</accession>
<sequence length="130" mass="14027">MYAVEVRDHVMLAHSLPGEVFGPAQGLHGATYVVDVAFYRAELGPERIVVDIGRAHEALKAALAPLNYANLDETFPGELTTTEWLAKHVHDQLSAAARAGGLGVGSEGIERIRVTLNESHVARAWYEAAP</sequence>
<evidence type="ECO:0000256" key="4">
    <source>
        <dbReference type="ARBA" id="ARBA00012982"/>
    </source>
</evidence>
<dbReference type="EC" id="4.1.2.50" evidence="4"/>
<comment type="similarity">
    <text evidence="3">Belongs to the PTPS family. QueD subfamily.</text>
</comment>
<keyword evidence="9" id="KW-1185">Reference proteome</keyword>
<evidence type="ECO:0000256" key="2">
    <source>
        <dbReference type="ARBA" id="ARBA00005061"/>
    </source>
</evidence>
<evidence type="ECO:0000256" key="1">
    <source>
        <dbReference type="ARBA" id="ARBA00002285"/>
    </source>
</evidence>
<proteinExistence type="inferred from homology"/>
<reference evidence="8 9" key="1">
    <citation type="submission" date="2016-10" db="EMBL/GenBank/DDBJ databases">
        <authorList>
            <person name="de Groot N.N."/>
        </authorList>
    </citation>
    <scope>NUCLEOTIDE SEQUENCE [LARGE SCALE GENOMIC DNA]</scope>
    <source>
        <strain evidence="8 9">CGMCC 1.11030</strain>
    </source>
</reference>
<organism evidence="8 9">
    <name type="scientific">Albimonas pacifica</name>
    <dbReference type="NCBI Taxonomy" id="1114924"/>
    <lineage>
        <taxon>Bacteria</taxon>
        <taxon>Pseudomonadati</taxon>
        <taxon>Pseudomonadota</taxon>
        <taxon>Alphaproteobacteria</taxon>
        <taxon>Rhodobacterales</taxon>
        <taxon>Paracoccaceae</taxon>
        <taxon>Albimonas</taxon>
    </lineage>
</organism>
<dbReference type="OrthoDB" id="9787853at2"/>
<dbReference type="InterPro" id="IPR038418">
    <property type="entry name" value="6-PTP_synth/QueD_sf"/>
</dbReference>
<evidence type="ECO:0000256" key="5">
    <source>
        <dbReference type="ARBA" id="ARBA00018141"/>
    </source>
</evidence>
<evidence type="ECO:0000256" key="6">
    <source>
        <dbReference type="ARBA" id="ARBA00031449"/>
    </source>
</evidence>
<dbReference type="GO" id="GO:0070497">
    <property type="term" value="F:6-carboxytetrahydropterin synthase activity"/>
    <property type="evidence" value="ECO:0007669"/>
    <property type="project" value="UniProtKB-EC"/>
</dbReference>
<dbReference type="UniPathway" id="UPA00391"/>
<comment type="function">
    <text evidence="1">Catalyzes the conversion of 7,8-dihydroneopterin triphosphate (H2NTP) to 6-carboxy-5,6,7,8-tetrahydropterin (CPH4) and acetaldehyde.</text>
</comment>
<evidence type="ECO:0000256" key="7">
    <source>
        <dbReference type="ARBA" id="ARBA00048807"/>
    </source>
</evidence>
<dbReference type="SUPFAM" id="SSF55620">
    <property type="entry name" value="Tetrahydrobiopterin biosynthesis enzymes-like"/>
    <property type="match status" value="1"/>
</dbReference>